<keyword evidence="6" id="KW-0050">Antiport</keyword>
<name>A0ABS5IA80_9PROT</name>
<dbReference type="NCBIfam" id="TIGR00773">
    <property type="entry name" value="NhaA"/>
    <property type="match status" value="1"/>
</dbReference>
<comment type="catalytic activity">
    <reaction evidence="6">
        <text>Na(+)(in) + 2 H(+)(out) = Na(+)(out) + 2 H(+)(in)</text>
        <dbReference type="Rhea" id="RHEA:29251"/>
        <dbReference type="ChEBI" id="CHEBI:15378"/>
        <dbReference type="ChEBI" id="CHEBI:29101"/>
    </reaction>
</comment>
<dbReference type="InterPro" id="IPR004670">
    <property type="entry name" value="NhaA"/>
</dbReference>
<feature type="transmembrane region" description="Helical" evidence="6">
    <location>
        <begin position="374"/>
        <end position="394"/>
    </location>
</feature>
<gene>
    <name evidence="6 7" type="primary">nhaA</name>
    <name evidence="7" type="ORF">KEC16_05000</name>
</gene>
<protein>
    <recommendedName>
        <fullName evidence="6">Na(+)/H(+) antiporter NhaA</fullName>
    </recommendedName>
    <alternativeName>
        <fullName evidence="6">Sodium/proton antiporter NhaA</fullName>
    </alternativeName>
</protein>
<dbReference type="PANTHER" id="PTHR30341:SF0">
    <property type="entry name" value="NA(+)_H(+) ANTIPORTER NHAA"/>
    <property type="match status" value="1"/>
</dbReference>
<feature type="transmembrane region" description="Helical" evidence="6">
    <location>
        <begin position="32"/>
        <end position="53"/>
    </location>
</feature>
<comment type="caution">
    <text evidence="7">The sequence shown here is derived from an EMBL/GenBank/DDBJ whole genome shotgun (WGS) entry which is preliminary data.</text>
</comment>
<evidence type="ECO:0000256" key="4">
    <source>
        <dbReference type="ARBA" id="ARBA00022989"/>
    </source>
</evidence>
<proteinExistence type="inferred from homology"/>
<dbReference type="InterPro" id="IPR023171">
    <property type="entry name" value="Na/H_antiporter_dom_sf"/>
</dbReference>
<dbReference type="RefSeq" id="WP_211546572.1">
    <property type="nucleotide sequence ID" value="NZ_JAGTUF010000002.1"/>
</dbReference>
<keyword evidence="2 6" id="KW-1003">Cell membrane</keyword>
<feature type="transmembrane region" description="Helical" evidence="6">
    <location>
        <begin position="224"/>
        <end position="248"/>
    </location>
</feature>
<dbReference type="PANTHER" id="PTHR30341">
    <property type="entry name" value="SODIUM ION/PROTON ANTIPORTER NHAA-RELATED"/>
    <property type="match status" value="1"/>
</dbReference>
<sequence>MSGGEHSNGHHAANGVLAALHSFLRLESASGIILVVTMVLALVAVNSPLAGWYDGLLATKAVVGIGALSIDKPLLLWINDGLMAVFFLLVALEIKREALEGELSSRQQILLPAFAALGGMLVPAVIYASLTWGNAESLRGWAIPSATDIAFSLGVLSLLGRRVPLSLRIFLTALAIIDDLGAILIIAFFYSHDISWLALAGGGAALVVLWLFNRFGVVKLSPYMLVGLVLWVCLLKSGLHATIAGVLLGLCIPLRVKNTPLRRLEHGLHPWVAYAILPIFAFANSGLSFTGMSLDSLADPVFLGIAAGLFIGKQVGVFGLSWLAIRLRLGALPEGATWSQLYGVCVLTGIGFTMSLFIGGLAFPDGNAMVETKLGVIIGSVASAMVGWALLARISPKLATRQA</sequence>
<feature type="transmembrane region" description="Helical" evidence="6">
    <location>
        <begin position="113"/>
        <end position="135"/>
    </location>
</feature>
<feature type="transmembrane region" description="Helical" evidence="6">
    <location>
        <begin position="301"/>
        <end position="325"/>
    </location>
</feature>
<comment type="subcellular location">
    <subcellularLocation>
        <location evidence="1">Cell inner membrane</location>
        <topology evidence="1">Multi-pass membrane protein</topology>
    </subcellularLocation>
    <subcellularLocation>
        <location evidence="6">Cell membrane</location>
        <topology evidence="6">Multi-pass membrane protein</topology>
    </subcellularLocation>
</comment>
<dbReference type="Proteomes" id="UP000680714">
    <property type="component" value="Unassembled WGS sequence"/>
</dbReference>
<feature type="transmembrane region" description="Helical" evidence="6">
    <location>
        <begin position="341"/>
        <end position="362"/>
    </location>
</feature>
<feature type="transmembrane region" description="Helical" evidence="6">
    <location>
        <begin position="167"/>
        <end position="188"/>
    </location>
</feature>
<comment type="similarity">
    <text evidence="6">Belongs to the NhaA Na(+)/H(+) (TC 2.A.33) antiporter family.</text>
</comment>
<keyword evidence="5 6" id="KW-0472">Membrane</keyword>
<comment type="function">
    <text evidence="6">Na(+)/H(+) antiporter that extrudes sodium in exchange for external protons.</text>
</comment>
<keyword evidence="3 6" id="KW-0812">Transmembrane</keyword>
<dbReference type="NCBIfam" id="NF007112">
    <property type="entry name" value="PRK09561.1"/>
    <property type="match status" value="1"/>
</dbReference>
<dbReference type="HAMAP" id="MF_01844">
    <property type="entry name" value="NhaA"/>
    <property type="match status" value="1"/>
</dbReference>
<feature type="transmembrane region" description="Helical" evidence="6">
    <location>
        <begin position="268"/>
        <end position="289"/>
    </location>
</feature>
<evidence type="ECO:0000256" key="3">
    <source>
        <dbReference type="ARBA" id="ARBA00022692"/>
    </source>
</evidence>
<evidence type="ECO:0000256" key="2">
    <source>
        <dbReference type="ARBA" id="ARBA00022475"/>
    </source>
</evidence>
<feature type="transmembrane region" description="Helical" evidence="6">
    <location>
        <begin position="194"/>
        <end position="212"/>
    </location>
</feature>
<evidence type="ECO:0000256" key="1">
    <source>
        <dbReference type="ARBA" id="ARBA00004429"/>
    </source>
</evidence>
<organism evidence="7 8">
    <name type="scientific">Magnetospirillum sulfuroxidans</name>
    <dbReference type="NCBI Taxonomy" id="611300"/>
    <lineage>
        <taxon>Bacteria</taxon>
        <taxon>Pseudomonadati</taxon>
        <taxon>Pseudomonadota</taxon>
        <taxon>Alphaproteobacteria</taxon>
        <taxon>Rhodospirillales</taxon>
        <taxon>Rhodospirillaceae</taxon>
        <taxon>Magnetospirillum</taxon>
    </lineage>
</organism>
<evidence type="ECO:0000256" key="5">
    <source>
        <dbReference type="ARBA" id="ARBA00023136"/>
    </source>
</evidence>
<keyword evidence="6" id="KW-0739">Sodium transport</keyword>
<feature type="transmembrane region" description="Helical" evidence="6">
    <location>
        <begin position="141"/>
        <end position="160"/>
    </location>
</feature>
<keyword evidence="6" id="KW-0406">Ion transport</keyword>
<reference evidence="7 8" key="1">
    <citation type="submission" date="2021-04" db="EMBL/GenBank/DDBJ databases">
        <title>Magnetospirillum sulfuroxidans sp. nov., a facultative chemolithoautotrophic sulfur-oxidizing alphaproteobacterium isolated from freshwater sediment and proposals for Paramagetospirillum gen. nov., and Magnetospirillaceae fam. nov.</title>
        <authorList>
            <person name="Koziaeva V."/>
            <person name="Geelhoed J.S."/>
            <person name="Sorokin D.Y."/>
            <person name="Grouzdev D.S."/>
        </authorList>
    </citation>
    <scope>NUCLEOTIDE SEQUENCE [LARGE SCALE GENOMIC DNA]</scope>
    <source>
        <strain evidence="7 8">J10</strain>
    </source>
</reference>
<dbReference type="Gene3D" id="1.20.1530.10">
    <property type="entry name" value="Na+/H+ antiporter like domain"/>
    <property type="match status" value="1"/>
</dbReference>
<keyword evidence="8" id="KW-1185">Reference proteome</keyword>
<evidence type="ECO:0000256" key="6">
    <source>
        <dbReference type="HAMAP-Rule" id="MF_01844"/>
    </source>
</evidence>
<dbReference type="Pfam" id="PF06965">
    <property type="entry name" value="Na_H_antiport_1"/>
    <property type="match status" value="1"/>
</dbReference>
<dbReference type="EMBL" id="JAGTUF010000002">
    <property type="protein sequence ID" value="MBR9971067.1"/>
    <property type="molecule type" value="Genomic_DNA"/>
</dbReference>
<accession>A0ABS5IA80</accession>
<evidence type="ECO:0000313" key="8">
    <source>
        <dbReference type="Proteomes" id="UP000680714"/>
    </source>
</evidence>
<keyword evidence="6" id="KW-0813">Transport</keyword>
<dbReference type="NCBIfam" id="NF007111">
    <property type="entry name" value="PRK09560.1"/>
    <property type="match status" value="1"/>
</dbReference>
<keyword evidence="6" id="KW-0915">Sodium</keyword>
<evidence type="ECO:0000313" key="7">
    <source>
        <dbReference type="EMBL" id="MBR9971067.1"/>
    </source>
</evidence>
<feature type="transmembrane region" description="Helical" evidence="6">
    <location>
        <begin position="73"/>
        <end position="92"/>
    </location>
</feature>
<keyword evidence="4 6" id="KW-1133">Transmembrane helix</keyword>